<sequence length="118" mass="14302">MKRSDIGIIPDQVIDETILTLNLLFPDWDTDTIKFFKKKKNKHHHILIAEPAYYPAPIRLNEFSFWRDRLHELYVEFNSPPPAWKQLWKDRRNPLQWYTFWFAILTLGLVTILELLHL</sequence>
<protein>
    <submittedName>
        <fullName evidence="2">Uncharacterized protein</fullName>
    </submittedName>
</protein>
<evidence type="ECO:0000256" key="1">
    <source>
        <dbReference type="SAM" id="Phobius"/>
    </source>
</evidence>
<dbReference type="Proteomes" id="UP000235371">
    <property type="component" value="Unassembled WGS sequence"/>
</dbReference>
<keyword evidence="1" id="KW-0472">Membrane</keyword>
<evidence type="ECO:0000313" key="2">
    <source>
        <dbReference type="EMBL" id="PMD57711.1"/>
    </source>
</evidence>
<keyword evidence="1" id="KW-0812">Transmembrane</keyword>
<feature type="transmembrane region" description="Helical" evidence="1">
    <location>
        <begin position="95"/>
        <end position="116"/>
    </location>
</feature>
<name>A0A2J6T3U5_9HELO</name>
<evidence type="ECO:0000313" key="3">
    <source>
        <dbReference type="Proteomes" id="UP000235371"/>
    </source>
</evidence>
<proteinExistence type="predicted"/>
<dbReference type="EMBL" id="KZ613846">
    <property type="protein sequence ID" value="PMD57711.1"/>
    <property type="molecule type" value="Genomic_DNA"/>
</dbReference>
<keyword evidence="1" id="KW-1133">Transmembrane helix</keyword>
<dbReference type="RefSeq" id="XP_024734615.1">
    <property type="nucleotide sequence ID" value="XM_024880660.1"/>
</dbReference>
<dbReference type="InParanoid" id="A0A2J6T3U5"/>
<organism evidence="2 3">
    <name type="scientific">Hyaloscypha bicolor E</name>
    <dbReference type="NCBI Taxonomy" id="1095630"/>
    <lineage>
        <taxon>Eukaryota</taxon>
        <taxon>Fungi</taxon>
        <taxon>Dikarya</taxon>
        <taxon>Ascomycota</taxon>
        <taxon>Pezizomycotina</taxon>
        <taxon>Leotiomycetes</taxon>
        <taxon>Helotiales</taxon>
        <taxon>Hyaloscyphaceae</taxon>
        <taxon>Hyaloscypha</taxon>
        <taxon>Hyaloscypha bicolor</taxon>
    </lineage>
</organism>
<reference evidence="2 3" key="1">
    <citation type="submission" date="2016-04" db="EMBL/GenBank/DDBJ databases">
        <title>A degradative enzymes factory behind the ericoid mycorrhizal symbiosis.</title>
        <authorList>
            <consortium name="DOE Joint Genome Institute"/>
            <person name="Martino E."/>
            <person name="Morin E."/>
            <person name="Grelet G."/>
            <person name="Kuo A."/>
            <person name="Kohler A."/>
            <person name="Daghino S."/>
            <person name="Barry K."/>
            <person name="Choi C."/>
            <person name="Cichocki N."/>
            <person name="Clum A."/>
            <person name="Copeland A."/>
            <person name="Hainaut M."/>
            <person name="Haridas S."/>
            <person name="Labutti K."/>
            <person name="Lindquist E."/>
            <person name="Lipzen A."/>
            <person name="Khouja H.-R."/>
            <person name="Murat C."/>
            <person name="Ohm R."/>
            <person name="Olson A."/>
            <person name="Spatafora J."/>
            <person name="Veneault-Fourrey C."/>
            <person name="Henrissat B."/>
            <person name="Grigoriev I."/>
            <person name="Martin F."/>
            <person name="Perotto S."/>
        </authorList>
    </citation>
    <scope>NUCLEOTIDE SEQUENCE [LARGE SCALE GENOMIC DNA]</scope>
    <source>
        <strain evidence="2 3">E</strain>
    </source>
</reference>
<dbReference type="AlphaFoldDB" id="A0A2J6T3U5"/>
<accession>A0A2J6T3U5</accession>
<dbReference type="OrthoDB" id="5428890at2759"/>
<keyword evidence="3" id="KW-1185">Reference proteome</keyword>
<gene>
    <name evidence="2" type="ORF">K444DRAFT_615108</name>
</gene>
<dbReference type="GeneID" id="36588737"/>